<keyword evidence="1" id="KW-0677">Repeat</keyword>
<dbReference type="EMBL" id="QJKJ01011018">
    <property type="protein sequence ID" value="RDX72194.1"/>
    <property type="molecule type" value="Genomic_DNA"/>
</dbReference>
<dbReference type="OrthoDB" id="185373at2759"/>
<dbReference type="Pfam" id="PF13041">
    <property type="entry name" value="PPR_2"/>
    <property type="match status" value="3"/>
</dbReference>
<dbReference type="FunFam" id="1.25.40.10:FF:000343">
    <property type="entry name" value="Pentatricopeptide repeat-containing protein At3g58590"/>
    <property type="match status" value="1"/>
</dbReference>
<feature type="repeat" description="PPR" evidence="2">
    <location>
        <begin position="177"/>
        <end position="211"/>
    </location>
</feature>
<evidence type="ECO:0000256" key="1">
    <source>
        <dbReference type="ARBA" id="ARBA00022737"/>
    </source>
</evidence>
<gene>
    <name evidence="3" type="primary">PCMP-E54</name>
    <name evidence="3" type="ORF">CR513_48353</name>
</gene>
<reference evidence="3" key="1">
    <citation type="submission" date="2018-05" db="EMBL/GenBank/DDBJ databases">
        <title>Draft genome of Mucuna pruriens seed.</title>
        <authorList>
            <person name="Nnadi N.E."/>
            <person name="Vos R."/>
            <person name="Hasami M.H."/>
            <person name="Devisetty U.K."/>
            <person name="Aguiy J.C."/>
        </authorList>
    </citation>
    <scope>NUCLEOTIDE SEQUENCE [LARGE SCALE GENOMIC DNA]</scope>
    <source>
        <strain evidence="3">JCA_2017</strain>
    </source>
</reference>
<dbReference type="PANTHER" id="PTHR47926:SF490">
    <property type="entry name" value="REPEAT-LIKE SUPERFAMILY PROTEIN, PUTATIVE-RELATED"/>
    <property type="match status" value="1"/>
</dbReference>
<dbReference type="GO" id="GO:0009451">
    <property type="term" value="P:RNA modification"/>
    <property type="evidence" value="ECO:0007669"/>
    <property type="project" value="InterPro"/>
</dbReference>
<dbReference type="Pfam" id="PF01535">
    <property type="entry name" value="PPR"/>
    <property type="match status" value="3"/>
</dbReference>
<feature type="non-terminal residue" evidence="3">
    <location>
        <position position="1"/>
    </location>
</feature>
<evidence type="ECO:0000256" key="2">
    <source>
        <dbReference type="PROSITE-ProRule" id="PRU00708"/>
    </source>
</evidence>
<dbReference type="NCBIfam" id="TIGR00756">
    <property type="entry name" value="PPR"/>
    <property type="match status" value="3"/>
</dbReference>
<feature type="repeat" description="PPR" evidence="2">
    <location>
        <begin position="481"/>
        <end position="515"/>
    </location>
</feature>
<dbReference type="InterPro" id="IPR046960">
    <property type="entry name" value="PPR_At4g14850-like_plant"/>
</dbReference>
<dbReference type="Gene3D" id="1.25.40.10">
    <property type="entry name" value="Tetratricopeptide repeat domain"/>
    <property type="match status" value="5"/>
</dbReference>
<accession>A0A371F1U3</accession>
<dbReference type="Proteomes" id="UP000257109">
    <property type="component" value="Unassembled WGS sequence"/>
</dbReference>
<keyword evidence="4" id="KW-1185">Reference proteome</keyword>
<organism evidence="3 4">
    <name type="scientific">Mucuna pruriens</name>
    <name type="common">Velvet bean</name>
    <name type="synonym">Dolichos pruriens</name>
    <dbReference type="NCBI Taxonomy" id="157652"/>
    <lineage>
        <taxon>Eukaryota</taxon>
        <taxon>Viridiplantae</taxon>
        <taxon>Streptophyta</taxon>
        <taxon>Embryophyta</taxon>
        <taxon>Tracheophyta</taxon>
        <taxon>Spermatophyta</taxon>
        <taxon>Magnoliopsida</taxon>
        <taxon>eudicotyledons</taxon>
        <taxon>Gunneridae</taxon>
        <taxon>Pentapetalae</taxon>
        <taxon>rosids</taxon>
        <taxon>fabids</taxon>
        <taxon>Fabales</taxon>
        <taxon>Fabaceae</taxon>
        <taxon>Papilionoideae</taxon>
        <taxon>50 kb inversion clade</taxon>
        <taxon>NPAAA clade</taxon>
        <taxon>indigoferoid/millettioid clade</taxon>
        <taxon>Phaseoleae</taxon>
        <taxon>Mucuna</taxon>
    </lineage>
</organism>
<feature type="repeat" description="PPR" evidence="2">
    <location>
        <begin position="450"/>
        <end position="480"/>
    </location>
</feature>
<dbReference type="PROSITE" id="PS51375">
    <property type="entry name" value="PPR"/>
    <property type="match status" value="5"/>
</dbReference>
<evidence type="ECO:0000313" key="4">
    <source>
        <dbReference type="Proteomes" id="UP000257109"/>
    </source>
</evidence>
<proteinExistence type="predicted"/>
<sequence length="677" mass="74687">MELHLRKIIICILQLDAQLCLEGKKKTSGKWITGFEFSPSNPSKLLVAFSDSHVFILSEVDVIYKLKVGLYKLSLSEKSSEMHPIPIYIPDSPLAASYNECLLMSSLSHTAKTFSLHQNLSLALKSCKTTSEIRQIHGHMAKTALDNIPFTLSKLLAASILDMDYAASIFSYIQTPNLFMFNTMLRGYSLSNCPNKAFPFFNELRNRGIGLDQFSFITVLKACGRVSEVGLGQGIHGLAVRSGNRVFVDVKNALLHFYCVCKRIEDAHKLFDEFPEGNDLVSWNTLMGGCLSVSQPCLVFGLFWKMGWVGLQASVATVLSLLSAAGDIANFGVGKCLHGYCIKIGCNFNLNVITALIDLYAKAGHIYLARRVFDSVTGKDVVLWNCLIGNYARNGMVGEAVTLLEQMSLQGMKPNSSTLSGLLSACPASGSIQVIRHIASFVEEQKLQLDAVLGTALVDVYAKCGFLDEAMNIFERMENKDLKSWTAMISGLGIHGQPSNAIRFFSRMEKEGFRPNEITFLAILAACSHGGLVIEGMEIFKHMVQEYGFSPEVEHYGCLIDLLGRAGMLHEAHKLIESLPIKGDATAWRTLLSACRIYGDVKLGKCVKDVLKSIYTEHPTDSLLISSTYAVAGRITDFSRMQEMKQINVKVEIYGAHEPEGESMVKEVGLSRVEIDN</sequence>
<name>A0A371F1U3_MUCPR</name>
<dbReference type="InterPro" id="IPR011990">
    <property type="entry name" value="TPR-like_helical_dom_sf"/>
</dbReference>
<feature type="repeat" description="PPR" evidence="2">
    <location>
        <begin position="380"/>
        <end position="414"/>
    </location>
</feature>
<protein>
    <submittedName>
        <fullName evidence="3">Pentatricopeptide repeat-containing protein, mitochondrial</fullName>
    </submittedName>
</protein>
<comment type="caution">
    <text evidence="3">The sequence shown here is derived from an EMBL/GenBank/DDBJ whole genome shotgun (WGS) entry which is preliminary data.</text>
</comment>
<dbReference type="PANTHER" id="PTHR47926">
    <property type="entry name" value="PENTATRICOPEPTIDE REPEAT-CONTAINING PROTEIN"/>
    <property type="match status" value="1"/>
</dbReference>
<dbReference type="FunFam" id="1.25.40.10:FF:000242">
    <property type="entry name" value="Pentatricopeptide repeat-containing protein"/>
    <property type="match status" value="1"/>
</dbReference>
<dbReference type="GO" id="GO:0003723">
    <property type="term" value="F:RNA binding"/>
    <property type="evidence" value="ECO:0007669"/>
    <property type="project" value="InterPro"/>
</dbReference>
<dbReference type="AlphaFoldDB" id="A0A371F1U3"/>
<feature type="repeat" description="PPR" evidence="2">
    <location>
        <begin position="516"/>
        <end position="551"/>
    </location>
</feature>
<dbReference type="InterPro" id="IPR002885">
    <property type="entry name" value="PPR_rpt"/>
</dbReference>
<evidence type="ECO:0000313" key="3">
    <source>
        <dbReference type="EMBL" id="RDX72194.1"/>
    </source>
</evidence>